<reference evidence="4 6" key="1">
    <citation type="submission" date="2018-08" db="EMBL/GenBank/DDBJ databases">
        <title>Proposal of Muricauda 72 sp.nov. and Muricauda NH166 sp.nov., isolated from seawater.</title>
        <authorList>
            <person name="Cheng H."/>
            <person name="Wu Y.-H."/>
            <person name="Guo L.-L."/>
            <person name="Xu X.-W."/>
        </authorList>
    </citation>
    <scope>NUCLEOTIDE SEQUENCE [LARGE SCALE GENOMIC DNA]</scope>
    <source>
        <strain evidence="4 6">NH166</strain>
    </source>
</reference>
<name>A0A418N9F7_9FLAO</name>
<dbReference type="GO" id="GO:0003700">
    <property type="term" value="F:DNA-binding transcription factor activity"/>
    <property type="evidence" value="ECO:0007669"/>
    <property type="project" value="InterPro"/>
</dbReference>
<protein>
    <submittedName>
        <fullName evidence="4">Helix-turn-helix domain-containing protein</fullName>
    </submittedName>
</protein>
<dbReference type="Pfam" id="PF12833">
    <property type="entry name" value="HTH_18"/>
    <property type="match status" value="1"/>
</dbReference>
<evidence type="ECO:0000313" key="4">
    <source>
        <dbReference type="EMBL" id="RIV72132.1"/>
    </source>
</evidence>
<evidence type="ECO:0000259" key="3">
    <source>
        <dbReference type="PROSITE" id="PS01124"/>
    </source>
</evidence>
<keyword evidence="2" id="KW-0472">Membrane</keyword>
<feature type="transmembrane region" description="Helical" evidence="2">
    <location>
        <begin position="49"/>
        <end position="72"/>
    </location>
</feature>
<feature type="transmembrane region" description="Helical" evidence="2">
    <location>
        <begin position="78"/>
        <end position="96"/>
    </location>
</feature>
<keyword evidence="2" id="KW-0812">Transmembrane</keyword>
<dbReference type="RefSeq" id="WP_119639522.1">
    <property type="nucleotide sequence ID" value="NZ_QXFJ01000015.1"/>
</dbReference>
<accession>A0A418N9F7</accession>
<feature type="transmembrane region" description="Helical" evidence="2">
    <location>
        <begin position="185"/>
        <end position="204"/>
    </location>
</feature>
<evidence type="ECO:0000313" key="6">
    <source>
        <dbReference type="Proteomes" id="UP000284189"/>
    </source>
</evidence>
<dbReference type="Gene3D" id="1.10.10.60">
    <property type="entry name" value="Homeodomain-like"/>
    <property type="match status" value="2"/>
</dbReference>
<dbReference type="OrthoDB" id="5492415at2"/>
<keyword evidence="2" id="KW-1133">Transmembrane helix</keyword>
<organism evidence="4 6">
    <name type="scientific">Flagellimonas aequoris</name>
    <dbReference type="NCBI Taxonomy" id="2306997"/>
    <lineage>
        <taxon>Bacteria</taxon>
        <taxon>Pseudomonadati</taxon>
        <taxon>Bacteroidota</taxon>
        <taxon>Flavobacteriia</taxon>
        <taxon>Flavobacteriales</taxon>
        <taxon>Flavobacteriaceae</taxon>
        <taxon>Flagellimonas</taxon>
    </lineage>
</organism>
<evidence type="ECO:0000313" key="7">
    <source>
        <dbReference type="Proteomes" id="UP000321528"/>
    </source>
</evidence>
<sequence>MTEAFLSIDAVQIAAQDELSLLHFIFIAISMLGFGIGLYLLYRKGLNTYMGIFTISIASILLELTFLWWDGIMHIPKIPFYSSLLFLLGPCIYLFLEKSLYPHRQIRLRVIALLFGPFFLSLILLLILTNSIGEMPLAGTGKTLVLLLNNIYIKIVYFGLFLIILIRRYQDCRFQLDELTRKWTLSLIIFLAIICFIFCFQAIVKNQSSINNMLQYTLAYFFSAFIIIISFLLFLLPKNITEILTANMDKQLVKKEKYQNSGLTKTMIETLKTQLLEAMQEKPYLDNTLSLQDLAHRLNTDRYSLSQVINQEFNKNFYEFINDYRINECITIIENSPKQVELITDLIYESGFNNKVSFYKAFKKRKHLTPVQYIKSLQE</sequence>
<dbReference type="PANTHER" id="PTHR43280">
    <property type="entry name" value="ARAC-FAMILY TRANSCRIPTIONAL REGULATOR"/>
    <property type="match status" value="1"/>
</dbReference>
<proteinExistence type="predicted"/>
<dbReference type="AlphaFoldDB" id="A0A418N9F7"/>
<dbReference type="PANTHER" id="PTHR43280:SF29">
    <property type="entry name" value="ARAC-FAMILY TRANSCRIPTIONAL REGULATOR"/>
    <property type="match status" value="1"/>
</dbReference>
<dbReference type="Proteomes" id="UP000284189">
    <property type="component" value="Unassembled WGS sequence"/>
</dbReference>
<dbReference type="Proteomes" id="UP000321528">
    <property type="component" value="Unassembled WGS sequence"/>
</dbReference>
<keyword evidence="1" id="KW-0238">DNA-binding</keyword>
<feature type="domain" description="HTH araC/xylS-type" evidence="3">
    <location>
        <begin position="269"/>
        <end position="376"/>
    </location>
</feature>
<feature type="transmembrane region" description="Helical" evidence="2">
    <location>
        <begin position="20"/>
        <end position="42"/>
    </location>
</feature>
<dbReference type="InterPro" id="IPR018060">
    <property type="entry name" value="HTH_AraC"/>
</dbReference>
<evidence type="ECO:0000256" key="1">
    <source>
        <dbReference type="ARBA" id="ARBA00023125"/>
    </source>
</evidence>
<evidence type="ECO:0000313" key="5">
    <source>
        <dbReference type="EMBL" id="TXK03905.1"/>
    </source>
</evidence>
<reference evidence="5 7" key="2">
    <citation type="submission" date="2019-07" db="EMBL/GenBank/DDBJ databases">
        <title>Draft genome of two Muricauda strains isolated from deep sea.</title>
        <authorList>
            <person name="Sun C."/>
        </authorList>
    </citation>
    <scope>NUCLEOTIDE SEQUENCE [LARGE SCALE GENOMIC DNA]</scope>
    <source>
        <strain evidence="5 7">NH166</strain>
    </source>
</reference>
<comment type="caution">
    <text evidence="4">The sequence shown here is derived from an EMBL/GenBank/DDBJ whole genome shotgun (WGS) entry which is preliminary data.</text>
</comment>
<dbReference type="SMART" id="SM00342">
    <property type="entry name" value="HTH_ARAC"/>
    <property type="match status" value="1"/>
</dbReference>
<keyword evidence="7" id="KW-1185">Reference proteome</keyword>
<feature type="transmembrane region" description="Helical" evidence="2">
    <location>
        <begin position="144"/>
        <end position="165"/>
    </location>
</feature>
<gene>
    <name evidence="4" type="ORF">D2U88_06670</name>
    <name evidence="5" type="ORF">FQ019_06630</name>
</gene>
<feature type="transmembrane region" description="Helical" evidence="2">
    <location>
        <begin position="216"/>
        <end position="236"/>
    </location>
</feature>
<dbReference type="EMBL" id="QXFJ01000015">
    <property type="protein sequence ID" value="RIV72132.1"/>
    <property type="molecule type" value="Genomic_DNA"/>
</dbReference>
<dbReference type="GO" id="GO:0043565">
    <property type="term" value="F:sequence-specific DNA binding"/>
    <property type="evidence" value="ECO:0007669"/>
    <property type="project" value="InterPro"/>
</dbReference>
<dbReference type="PROSITE" id="PS01124">
    <property type="entry name" value="HTH_ARAC_FAMILY_2"/>
    <property type="match status" value="1"/>
</dbReference>
<feature type="transmembrane region" description="Helical" evidence="2">
    <location>
        <begin position="108"/>
        <end position="132"/>
    </location>
</feature>
<dbReference type="EMBL" id="VNWL01000014">
    <property type="protein sequence ID" value="TXK03905.1"/>
    <property type="molecule type" value="Genomic_DNA"/>
</dbReference>
<evidence type="ECO:0000256" key="2">
    <source>
        <dbReference type="SAM" id="Phobius"/>
    </source>
</evidence>